<accession>A7MD99</accession>
<gene>
    <name evidence="1" type="ordered locus">PMN2A_1899</name>
</gene>
<dbReference type="KEGG" id="pmn:PMN2A_1899"/>
<dbReference type="HOGENOM" id="CLU_3046813_0_0_3"/>
<sequence>MKFIFLIVIVCGLTFPSFRITLAALLEASSDYLYESARREKSFIPYWLMKVRND</sequence>
<dbReference type="EMBL" id="CP000095">
    <property type="protein sequence ID" value="ABU23837.1"/>
    <property type="molecule type" value="Genomic_DNA"/>
</dbReference>
<evidence type="ECO:0000313" key="1">
    <source>
        <dbReference type="EMBL" id="ABU23837.1"/>
    </source>
</evidence>
<dbReference type="RefSeq" id="WP_011295213.1">
    <property type="nucleotide sequence ID" value="NC_007335.2"/>
</dbReference>
<proteinExistence type="predicted"/>
<dbReference type="Proteomes" id="UP000002535">
    <property type="component" value="Chromosome"/>
</dbReference>
<keyword evidence="2" id="KW-1185">Reference proteome</keyword>
<organism evidence="1 2">
    <name type="scientific">Prochlorococcus marinus (strain NATL2A)</name>
    <dbReference type="NCBI Taxonomy" id="59920"/>
    <lineage>
        <taxon>Bacteria</taxon>
        <taxon>Bacillati</taxon>
        <taxon>Cyanobacteriota</taxon>
        <taxon>Cyanophyceae</taxon>
        <taxon>Synechococcales</taxon>
        <taxon>Prochlorococcaceae</taxon>
        <taxon>Prochlorococcus</taxon>
    </lineage>
</organism>
<dbReference type="AlphaFoldDB" id="A7MD99"/>
<evidence type="ECO:0000313" key="2">
    <source>
        <dbReference type="Proteomes" id="UP000002535"/>
    </source>
</evidence>
<reference evidence="1 2" key="1">
    <citation type="journal article" date="2007" name="PLoS Genet.">
        <title>Patterns and implications of gene gain and loss in the evolution of Prochlorococcus.</title>
        <authorList>
            <person name="Kettler G.C."/>
            <person name="Martiny A.C."/>
            <person name="Huang K."/>
            <person name="Zucker J."/>
            <person name="Coleman M.L."/>
            <person name="Rodrigue S."/>
            <person name="Chen F."/>
            <person name="Lapidus A."/>
            <person name="Ferriera S."/>
            <person name="Johnson J."/>
            <person name="Steglich C."/>
            <person name="Church G.M."/>
            <person name="Richardson P."/>
            <person name="Chisholm S.W."/>
        </authorList>
    </citation>
    <scope>NUCLEOTIDE SEQUENCE [LARGE SCALE GENOMIC DNA]</scope>
    <source>
        <strain evidence="1 2">NATL2A</strain>
    </source>
</reference>
<protein>
    <submittedName>
        <fullName evidence="1">Uncharacterized protein</fullName>
    </submittedName>
</protein>
<name>A7MD99_PROMT</name>